<protein>
    <submittedName>
        <fullName evidence="1">Uncharacterized protein</fullName>
    </submittedName>
</protein>
<sequence>MSYCKWTLKKDYLFH</sequence>
<reference evidence="1" key="1">
    <citation type="submission" date="2014-11" db="EMBL/GenBank/DDBJ databases">
        <authorList>
            <person name="Amaro Gonzalez C."/>
        </authorList>
    </citation>
    <scope>NUCLEOTIDE SEQUENCE</scope>
</reference>
<dbReference type="EMBL" id="GBXM01100124">
    <property type="protein sequence ID" value="JAH08453.1"/>
    <property type="molecule type" value="Transcribed_RNA"/>
</dbReference>
<accession>A0A0E9PX65</accession>
<name>A0A0E9PX65_ANGAN</name>
<evidence type="ECO:0000313" key="1">
    <source>
        <dbReference type="EMBL" id="JAH08453.1"/>
    </source>
</evidence>
<organism evidence="1">
    <name type="scientific">Anguilla anguilla</name>
    <name type="common">European freshwater eel</name>
    <name type="synonym">Muraena anguilla</name>
    <dbReference type="NCBI Taxonomy" id="7936"/>
    <lineage>
        <taxon>Eukaryota</taxon>
        <taxon>Metazoa</taxon>
        <taxon>Chordata</taxon>
        <taxon>Craniata</taxon>
        <taxon>Vertebrata</taxon>
        <taxon>Euteleostomi</taxon>
        <taxon>Actinopterygii</taxon>
        <taxon>Neopterygii</taxon>
        <taxon>Teleostei</taxon>
        <taxon>Anguilliformes</taxon>
        <taxon>Anguillidae</taxon>
        <taxon>Anguilla</taxon>
    </lineage>
</organism>
<proteinExistence type="predicted"/>
<reference evidence="1" key="2">
    <citation type="journal article" date="2015" name="Fish Shellfish Immunol.">
        <title>Early steps in the European eel (Anguilla anguilla)-Vibrio vulnificus interaction in the gills: Role of the RtxA13 toxin.</title>
        <authorList>
            <person name="Callol A."/>
            <person name="Pajuelo D."/>
            <person name="Ebbesson L."/>
            <person name="Teles M."/>
            <person name="MacKenzie S."/>
            <person name="Amaro C."/>
        </authorList>
    </citation>
    <scope>NUCLEOTIDE SEQUENCE</scope>
</reference>